<dbReference type="InterPro" id="IPR044189">
    <property type="entry name" value="XPO4/7-like"/>
</dbReference>
<sequence>MRNYTLDSNHDIPYGNHVFSVCGEIRGRGIPEQSREPMSIGHKHKYYSHTDISCVLFAETSSVDFVQFEAASLLKDALIREWSFLGDSHVISLQQYLLQYIIQKQLPASVRERILQVIAIMVKRASVDDFGISRGHLLAEVEQLILSGDPPRVPAPYTPQWHAPHEHLTHWSTPGLTGCEPRTEHTCLSLSVYIEGWCQLRVWNPPLLELKGPRPLQMYLRPPTLSPIIL</sequence>
<dbReference type="Gene3D" id="1.25.10.10">
    <property type="entry name" value="Leucine-rich Repeat Variant"/>
    <property type="match status" value="1"/>
</dbReference>
<evidence type="ECO:0000256" key="2">
    <source>
        <dbReference type="ARBA" id="ARBA00004496"/>
    </source>
</evidence>
<comment type="subcellular location">
    <subcellularLocation>
        <location evidence="2">Cytoplasm</location>
    </subcellularLocation>
    <subcellularLocation>
        <location evidence="1">Nucleus</location>
    </subcellularLocation>
</comment>
<dbReference type="GO" id="GO:0005049">
    <property type="term" value="F:nuclear export signal receptor activity"/>
    <property type="evidence" value="ECO:0007669"/>
    <property type="project" value="InterPro"/>
</dbReference>
<comment type="similarity">
    <text evidence="3">Belongs to the exportin family.</text>
</comment>
<accession>A0A7R8Z734</accession>
<dbReference type="GO" id="GO:0005643">
    <property type="term" value="C:nuclear pore"/>
    <property type="evidence" value="ECO:0007669"/>
    <property type="project" value="TreeGrafter"/>
</dbReference>
<gene>
    <name evidence="9" type="ORF">TDIB3V08_LOCUS3191</name>
</gene>
<dbReference type="InterPro" id="IPR011989">
    <property type="entry name" value="ARM-like"/>
</dbReference>
<keyword evidence="5" id="KW-0963">Cytoplasm</keyword>
<keyword evidence="6" id="KW-0653">Protein transport</keyword>
<dbReference type="SUPFAM" id="SSF48371">
    <property type="entry name" value="ARM repeat"/>
    <property type="match status" value="1"/>
</dbReference>
<evidence type="ECO:0000313" key="9">
    <source>
        <dbReference type="EMBL" id="CAD7196865.1"/>
    </source>
</evidence>
<evidence type="ECO:0000256" key="6">
    <source>
        <dbReference type="ARBA" id="ARBA00022927"/>
    </source>
</evidence>
<evidence type="ECO:0000256" key="7">
    <source>
        <dbReference type="ARBA" id="ARBA00023242"/>
    </source>
</evidence>
<dbReference type="PANTHER" id="PTHR12596:SF1">
    <property type="entry name" value="EXPORTIN-4"/>
    <property type="match status" value="1"/>
</dbReference>
<keyword evidence="7" id="KW-0539">Nucleus</keyword>
<dbReference type="EMBL" id="OA565364">
    <property type="protein sequence ID" value="CAD7196865.1"/>
    <property type="molecule type" value="Genomic_DNA"/>
</dbReference>
<evidence type="ECO:0000256" key="5">
    <source>
        <dbReference type="ARBA" id="ARBA00022490"/>
    </source>
</evidence>
<reference evidence="9" key="1">
    <citation type="submission" date="2020-11" db="EMBL/GenBank/DDBJ databases">
        <authorList>
            <person name="Tran Van P."/>
        </authorList>
    </citation>
    <scope>NUCLEOTIDE SEQUENCE</scope>
</reference>
<evidence type="ECO:0000256" key="8">
    <source>
        <dbReference type="ARBA" id="ARBA00040444"/>
    </source>
</evidence>
<evidence type="ECO:0000256" key="3">
    <source>
        <dbReference type="ARBA" id="ARBA00009466"/>
    </source>
</evidence>
<dbReference type="PANTHER" id="PTHR12596">
    <property type="entry name" value="EXPORTIN 4,7-RELATED"/>
    <property type="match status" value="1"/>
</dbReference>
<proteinExistence type="inferred from homology"/>
<dbReference type="GO" id="GO:0005737">
    <property type="term" value="C:cytoplasm"/>
    <property type="evidence" value="ECO:0007669"/>
    <property type="project" value="UniProtKB-SubCell"/>
</dbReference>
<keyword evidence="4" id="KW-0813">Transport</keyword>
<dbReference type="InterPro" id="IPR016024">
    <property type="entry name" value="ARM-type_fold"/>
</dbReference>
<evidence type="ECO:0000256" key="1">
    <source>
        <dbReference type="ARBA" id="ARBA00004123"/>
    </source>
</evidence>
<evidence type="ECO:0000256" key="4">
    <source>
        <dbReference type="ARBA" id="ARBA00022448"/>
    </source>
</evidence>
<name>A0A7R8Z734_TIMDO</name>
<protein>
    <recommendedName>
        <fullName evidence="8">Exportin-4</fullName>
    </recommendedName>
</protein>
<dbReference type="GO" id="GO:0006611">
    <property type="term" value="P:protein export from nucleus"/>
    <property type="evidence" value="ECO:0007669"/>
    <property type="project" value="TreeGrafter"/>
</dbReference>
<dbReference type="AlphaFoldDB" id="A0A7R8Z734"/>
<organism evidence="9">
    <name type="scientific">Timema douglasi</name>
    <name type="common">Walking stick</name>
    <dbReference type="NCBI Taxonomy" id="61478"/>
    <lineage>
        <taxon>Eukaryota</taxon>
        <taxon>Metazoa</taxon>
        <taxon>Ecdysozoa</taxon>
        <taxon>Arthropoda</taxon>
        <taxon>Hexapoda</taxon>
        <taxon>Insecta</taxon>
        <taxon>Pterygota</taxon>
        <taxon>Neoptera</taxon>
        <taxon>Polyneoptera</taxon>
        <taxon>Phasmatodea</taxon>
        <taxon>Timematodea</taxon>
        <taxon>Timematoidea</taxon>
        <taxon>Timematidae</taxon>
        <taxon>Timema</taxon>
    </lineage>
</organism>